<evidence type="ECO:0000313" key="4">
    <source>
        <dbReference type="EMBL" id="MBW1257662.1"/>
    </source>
</evidence>
<dbReference type="SUPFAM" id="SSF53335">
    <property type="entry name" value="S-adenosyl-L-methionine-dependent methyltransferases"/>
    <property type="match status" value="1"/>
</dbReference>
<dbReference type="GO" id="GO:0008171">
    <property type="term" value="F:O-methyltransferase activity"/>
    <property type="evidence" value="ECO:0007669"/>
    <property type="project" value="InterPro"/>
</dbReference>
<dbReference type="GO" id="GO:0008757">
    <property type="term" value="F:S-adenosylmethionine-dependent methyltransferase activity"/>
    <property type="evidence" value="ECO:0007669"/>
    <property type="project" value="TreeGrafter"/>
</dbReference>
<protein>
    <submittedName>
        <fullName evidence="4 5">O-methyltransferase</fullName>
    </submittedName>
</protein>
<dbReference type="Proteomes" id="UP000245981">
    <property type="component" value="Unassembled WGS sequence"/>
</dbReference>
<dbReference type="RefSeq" id="WP_096012879.1">
    <property type="nucleotide sequence ID" value="NZ_CP193910.1"/>
</dbReference>
<sequence>MRKPDYPSEDHAKWAAVDDYFSQLLLPTDRLAQAALVANSQAGLPAHDVSALQGNMLALFIKMLNAARVLEIGTLGGYSTILMAQALGEEGKITTLEADAHHAQVASDNIRNAGLSGRVDLRIGAALDVLPHLQGPFDLIFIDADKKNNPAYLNWALALARPGSVIIADNVVRGGAVTDADSADINVQGVRAFFELLSSDARLEATAIQTVGEKGWDGFVMARVKHL</sequence>
<dbReference type="EMBL" id="QGHF01000006">
    <property type="protein sequence ID" value="PWK96359.1"/>
    <property type="molecule type" value="Genomic_DNA"/>
</dbReference>
<evidence type="ECO:0000256" key="2">
    <source>
        <dbReference type="ARBA" id="ARBA00022679"/>
    </source>
</evidence>
<dbReference type="InterPro" id="IPR002935">
    <property type="entry name" value="SAM_O-MeTrfase"/>
</dbReference>
<comment type="caution">
    <text evidence="5">The sequence shown here is derived from an EMBL/GenBank/DDBJ whole genome shotgun (WGS) entry which is preliminary data.</text>
</comment>
<dbReference type="Proteomes" id="UP001197236">
    <property type="component" value="Unassembled WGS sequence"/>
</dbReference>
<dbReference type="OrthoDB" id="9799672at2"/>
<evidence type="ECO:0000313" key="6">
    <source>
        <dbReference type="Proteomes" id="UP000245981"/>
    </source>
</evidence>
<proteinExistence type="predicted"/>
<keyword evidence="2 5" id="KW-0808">Transferase</keyword>
<dbReference type="CDD" id="cd02440">
    <property type="entry name" value="AdoMet_MTases"/>
    <property type="match status" value="1"/>
</dbReference>
<evidence type="ECO:0000256" key="3">
    <source>
        <dbReference type="ARBA" id="ARBA00022691"/>
    </source>
</evidence>
<dbReference type="Pfam" id="PF01596">
    <property type="entry name" value="Methyltransf_3"/>
    <property type="match status" value="1"/>
</dbReference>
<dbReference type="InterPro" id="IPR050362">
    <property type="entry name" value="Cation-dep_OMT"/>
</dbReference>
<dbReference type="PROSITE" id="PS51682">
    <property type="entry name" value="SAM_OMT_I"/>
    <property type="match status" value="1"/>
</dbReference>
<dbReference type="GO" id="GO:0032259">
    <property type="term" value="P:methylation"/>
    <property type="evidence" value="ECO:0007669"/>
    <property type="project" value="UniProtKB-KW"/>
</dbReference>
<dbReference type="EMBL" id="JAHVXZ010000004">
    <property type="protein sequence ID" value="MBW1257662.1"/>
    <property type="molecule type" value="Genomic_DNA"/>
</dbReference>
<dbReference type="Gene3D" id="3.40.50.150">
    <property type="entry name" value="Vaccinia Virus protein VP39"/>
    <property type="match status" value="1"/>
</dbReference>
<dbReference type="PANTHER" id="PTHR10509">
    <property type="entry name" value="O-METHYLTRANSFERASE-RELATED"/>
    <property type="match status" value="1"/>
</dbReference>
<organism evidence="5 6">
    <name type="scientific">Pantoea allii</name>
    <dbReference type="NCBI Taxonomy" id="574096"/>
    <lineage>
        <taxon>Bacteria</taxon>
        <taxon>Pseudomonadati</taxon>
        <taxon>Pseudomonadota</taxon>
        <taxon>Gammaproteobacteria</taxon>
        <taxon>Enterobacterales</taxon>
        <taxon>Erwiniaceae</taxon>
        <taxon>Pantoea</taxon>
    </lineage>
</organism>
<dbReference type="AlphaFoldDB" id="A0A2V2BF94"/>
<reference evidence="4 7" key="2">
    <citation type="submission" date="2021-07" db="EMBL/GenBank/DDBJ databases">
        <title>A novel phosphonate cluster across the Pantoea species complex is important for pathogenicity in onion.</title>
        <authorList>
            <person name="Zhao M."/>
            <person name="Stice S."/>
            <person name="Shin G.Y."/>
            <person name="Coutinho T."/>
            <person name="Gitaitis R."/>
            <person name="Kvitko B."/>
            <person name="Dutta B."/>
        </authorList>
    </citation>
    <scope>NUCLEOTIDE SEQUENCE [LARGE SCALE GENOMIC DNA]</scope>
    <source>
        <strain evidence="4 7">BD 382</strain>
    </source>
</reference>
<gene>
    <name evidence="5" type="ORF">C7431_106292</name>
    <name evidence="4" type="ORF">KYI95_10715</name>
</gene>
<dbReference type="InterPro" id="IPR029063">
    <property type="entry name" value="SAM-dependent_MTases_sf"/>
</dbReference>
<name>A0A2V2BF94_9GAMM</name>
<evidence type="ECO:0000256" key="1">
    <source>
        <dbReference type="ARBA" id="ARBA00022603"/>
    </source>
</evidence>
<reference evidence="5 6" key="1">
    <citation type="submission" date="2018-05" db="EMBL/GenBank/DDBJ databases">
        <title>Genomic Encyclopedia of Type Strains, Phase IV (KMG-V): Genome sequencing to study the core and pangenomes of soil and plant-associated prokaryotes.</title>
        <authorList>
            <person name="Whitman W."/>
        </authorList>
    </citation>
    <scope>NUCLEOTIDE SEQUENCE [LARGE SCALE GENOMIC DNA]</scope>
    <source>
        <strain evidence="5 6">PNA 200-10</strain>
    </source>
</reference>
<keyword evidence="3" id="KW-0949">S-adenosyl-L-methionine</keyword>
<accession>A0A2V2BF94</accession>
<evidence type="ECO:0000313" key="7">
    <source>
        <dbReference type="Proteomes" id="UP001197236"/>
    </source>
</evidence>
<evidence type="ECO:0000313" key="5">
    <source>
        <dbReference type="EMBL" id="PWK96359.1"/>
    </source>
</evidence>
<keyword evidence="7" id="KW-1185">Reference proteome</keyword>
<keyword evidence="1 5" id="KW-0489">Methyltransferase</keyword>
<dbReference type="PANTHER" id="PTHR10509:SF14">
    <property type="entry name" value="CAFFEOYL-COA O-METHYLTRANSFERASE 3-RELATED"/>
    <property type="match status" value="1"/>
</dbReference>